<evidence type="ECO:0000313" key="8">
    <source>
        <dbReference type="EMBL" id="ADD42790.1"/>
    </source>
</evidence>
<dbReference type="PANTHER" id="PTHR43856:SF1">
    <property type="entry name" value="MITOCHONDRIAL CARDIOLIPIN HYDROLASE"/>
    <property type="match status" value="1"/>
</dbReference>
<evidence type="ECO:0000256" key="4">
    <source>
        <dbReference type="ARBA" id="ARBA00022801"/>
    </source>
</evidence>
<dbReference type="EMBL" id="CP001778">
    <property type="protein sequence ID" value="ADD42790.1"/>
    <property type="molecule type" value="Genomic_DNA"/>
</dbReference>
<dbReference type="GO" id="GO:0016891">
    <property type="term" value="F:RNA endonuclease activity producing 5'-phosphomonoesters, hydrolytic mechanism"/>
    <property type="evidence" value="ECO:0007669"/>
    <property type="project" value="TreeGrafter"/>
</dbReference>
<accession>D3QAK7</accession>
<name>D3QAK7_STANL</name>
<gene>
    <name evidence="8" type="ordered locus">Snas_3119</name>
</gene>
<dbReference type="SUPFAM" id="SSF56024">
    <property type="entry name" value="Phospholipase D/nuclease"/>
    <property type="match status" value="2"/>
</dbReference>
<dbReference type="GO" id="GO:0006793">
    <property type="term" value="P:phosphorus metabolic process"/>
    <property type="evidence" value="ECO:0007669"/>
    <property type="project" value="UniProtKB-ARBA"/>
</dbReference>
<evidence type="ECO:0000256" key="1">
    <source>
        <dbReference type="ARBA" id="ARBA00000798"/>
    </source>
</evidence>
<dbReference type="Gene3D" id="3.30.870.10">
    <property type="entry name" value="Endonuclease Chain A"/>
    <property type="match status" value="2"/>
</dbReference>
<dbReference type="GO" id="GO:0016042">
    <property type="term" value="P:lipid catabolic process"/>
    <property type="evidence" value="ECO:0007669"/>
    <property type="project" value="UniProtKB-KW"/>
</dbReference>
<dbReference type="EC" id="3.1.4.4" evidence="3"/>
<evidence type="ECO:0000256" key="3">
    <source>
        <dbReference type="ARBA" id="ARBA00012027"/>
    </source>
</evidence>
<dbReference type="GO" id="GO:0004630">
    <property type="term" value="F:phospholipase D activity"/>
    <property type="evidence" value="ECO:0007669"/>
    <property type="project" value="UniProtKB-EC"/>
</dbReference>
<dbReference type="PANTHER" id="PTHR43856">
    <property type="entry name" value="CARDIOLIPIN HYDROLASE"/>
    <property type="match status" value="1"/>
</dbReference>
<keyword evidence="9" id="KW-1185">Reference proteome</keyword>
<dbReference type="InterPro" id="IPR001736">
    <property type="entry name" value="PLipase_D/transphosphatidylase"/>
</dbReference>
<dbReference type="AlphaFoldDB" id="D3QAK7"/>
<comment type="similarity">
    <text evidence="2">Belongs to the phospholipase D family.</text>
</comment>
<dbReference type="STRING" id="446470.Snas_3119"/>
<keyword evidence="6" id="KW-0443">Lipid metabolism</keyword>
<protein>
    <recommendedName>
        <fullName evidence="3">phospholipase D</fullName>
        <ecNumber evidence="3">3.1.4.4</ecNumber>
    </recommendedName>
</protein>
<dbReference type="KEGG" id="sna:Snas_3119"/>
<comment type="catalytic activity">
    <reaction evidence="1">
        <text>a 1,2-diacyl-sn-glycero-3-phosphocholine + H2O = a 1,2-diacyl-sn-glycero-3-phosphate + choline + H(+)</text>
        <dbReference type="Rhea" id="RHEA:14445"/>
        <dbReference type="ChEBI" id="CHEBI:15354"/>
        <dbReference type="ChEBI" id="CHEBI:15377"/>
        <dbReference type="ChEBI" id="CHEBI:15378"/>
        <dbReference type="ChEBI" id="CHEBI:57643"/>
        <dbReference type="ChEBI" id="CHEBI:58608"/>
        <dbReference type="EC" id="3.1.4.4"/>
    </reaction>
</comment>
<dbReference type="RefSeq" id="WP_013018361.1">
    <property type="nucleotide sequence ID" value="NC_013947.1"/>
</dbReference>
<organism evidence="8 9">
    <name type="scientific">Stackebrandtia nassauensis (strain DSM 44728 / CIP 108903 / NRRL B-16338 / NBRC 102104 / LLR-40K-21)</name>
    <dbReference type="NCBI Taxonomy" id="446470"/>
    <lineage>
        <taxon>Bacteria</taxon>
        <taxon>Bacillati</taxon>
        <taxon>Actinomycetota</taxon>
        <taxon>Actinomycetes</taxon>
        <taxon>Glycomycetales</taxon>
        <taxon>Glycomycetaceae</taxon>
        <taxon>Stackebrandtia</taxon>
    </lineage>
</organism>
<evidence type="ECO:0000256" key="2">
    <source>
        <dbReference type="ARBA" id="ARBA00008664"/>
    </source>
</evidence>
<evidence type="ECO:0000313" key="9">
    <source>
        <dbReference type="Proteomes" id="UP000000844"/>
    </source>
</evidence>
<dbReference type="InterPro" id="IPR025202">
    <property type="entry name" value="PLD-like_dom"/>
</dbReference>
<dbReference type="PROSITE" id="PS50035">
    <property type="entry name" value="PLD"/>
    <property type="match status" value="1"/>
</dbReference>
<keyword evidence="4" id="KW-0378">Hydrolase</keyword>
<dbReference type="Pfam" id="PF13091">
    <property type="entry name" value="PLDc_2"/>
    <property type="match status" value="2"/>
</dbReference>
<sequence length="383" mass="42394">MKSLSHRFAVAVSVIAALVVVTAIQVCGGGRAEAETSGCATDGRYRVCTTNPDTVAGGQDFTIVDEVQRQIRGAKKGGEIRIAMYKLMLKRVAYDLVDAQRRGVDVKVVVGTNDNHPDRNVEAVRILRSGGVKVVECVEGCLPNRDGRHRGAMHNKFLIVRSAGGTTVTQTSSNLSSPQTEWHQNLLSIRDDHALYRYYLAYWQRLAAGSWTVGGDTWIGGDRSGRGDHDMSRAYVFPVTSGDPITAILDDVTDCRRGDDRIWVTHNITERVGVRNRLIELHNAGCDVRVVTGKTDNEEFMQSHVRGLGHLDADKVRRLRGTHNKFVVIDAKYAGQWRKVVVTGSHNLSYSALKNANDVVLRVVHNGVADEYFGYFRQLYQSA</sequence>
<feature type="domain" description="PLD phosphodiesterase" evidence="7">
    <location>
        <begin position="318"/>
        <end position="352"/>
    </location>
</feature>
<dbReference type="Proteomes" id="UP000000844">
    <property type="component" value="Chromosome"/>
</dbReference>
<dbReference type="eggNOG" id="COG1502">
    <property type="taxonomic scope" value="Bacteria"/>
</dbReference>
<evidence type="ECO:0000259" key="7">
    <source>
        <dbReference type="PROSITE" id="PS50035"/>
    </source>
</evidence>
<evidence type="ECO:0000256" key="6">
    <source>
        <dbReference type="ARBA" id="ARBA00023098"/>
    </source>
</evidence>
<keyword evidence="5" id="KW-0442">Lipid degradation</keyword>
<evidence type="ECO:0000256" key="5">
    <source>
        <dbReference type="ARBA" id="ARBA00022963"/>
    </source>
</evidence>
<dbReference type="InterPro" id="IPR051406">
    <property type="entry name" value="PLD_domain"/>
</dbReference>
<dbReference type="OrthoDB" id="3740959at2"/>
<reference evidence="8 9" key="1">
    <citation type="journal article" date="2009" name="Stand. Genomic Sci.">
        <title>Complete genome sequence of Stackebrandtia nassauensis type strain (LLR-40K-21).</title>
        <authorList>
            <person name="Munk C."/>
            <person name="Lapidus A."/>
            <person name="Copeland A."/>
            <person name="Jando M."/>
            <person name="Mayilraj S."/>
            <person name="Glavina Del Rio T."/>
            <person name="Nolan M."/>
            <person name="Chen F."/>
            <person name="Lucas S."/>
            <person name="Tice H."/>
            <person name="Cheng J.F."/>
            <person name="Han C."/>
            <person name="Detter J.C."/>
            <person name="Bruce D."/>
            <person name="Goodwin L."/>
            <person name="Chain P."/>
            <person name="Pitluck S."/>
            <person name="Goker M."/>
            <person name="Ovchinikova G."/>
            <person name="Pati A."/>
            <person name="Ivanova N."/>
            <person name="Mavromatis K."/>
            <person name="Chen A."/>
            <person name="Palaniappan K."/>
            <person name="Land M."/>
            <person name="Hauser L."/>
            <person name="Chang Y.J."/>
            <person name="Jeffries C.D."/>
            <person name="Bristow J."/>
            <person name="Eisen J.A."/>
            <person name="Markowitz V."/>
            <person name="Hugenholtz P."/>
            <person name="Kyrpides N.C."/>
            <person name="Klenk H.P."/>
        </authorList>
    </citation>
    <scope>NUCLEOTIDE SEQUENCE [LARGE SCALE GENOMIC DNA]</scope>
    <source>
        <strain evidence="9">DSM 44728 / CIP 108903 / NRRL B-16338 / NBRC 102104 / LLR-40K-21</strain>
    </source>
</reference>
<proteinExistence type="inferred from homology"/>
<dbReference type="HOGENOM" id="CLU_705777_0_0_11"/>